<reference evidence="2" key="1">
    <citation type="submission" date="2014-11" db="EMBL/GenBank/DDBJ databases">
        <authorList>
            <person name="Amaro Gonzalez C."/>
        </authorList>
    </citation>
    <scope>NUCLEOTIDE SEQUENCE</scope>
</reference>
<sequence>MFLHNMMSVMAPQPHPAEKAKADLD</sequence>
<dbReference type="AlphaFoldDB" id="A0A0E9QNG2"/>
<reference evidence="2" key="2">
    <citation type="journal article" date="2015" name="Fish Shellfish Immunol.">
        <title>Early steps in the European eel (Anguilla anguilla)-Vibrio vulnificus interaction in the gills: Role of the RtxA13 toxin.</title>
        <authorList>
            <person name="Callol A."/>
            <person name="Pajuelo D."/>
            <person name="Ebbesson L."/>
            <person name="Teles M."/>
            <person name="MacKenzie S."/>
            <person name="Amaro C."/>
        </authorList>
    </citation>
    <scope>NUCLEOTIDE SEQUENCE</scope>
</reference>
<accession>A0A0E9QNG2</accession>
<name>A0A0E9QNG2_ANGAN</name>
<feature type="region of interest" description="Disordered" evidence="1">
    <location>
        <begin position="1"/>
        <end position="25"/>
    </location>
</feature>
<protein>
    <submittedName>
        <fullName evidence="2">Uncharacterized protein</fullName>
    </submittedName>
</protein>
<evidence type="ECO:0000313" key="2">
    <source>
        <dbReference type="EMBL" id="JAH18017.1"/>
    </source>
</evidence>
<feature type="compositionally biased region" description="Basic and acidic residues" evidence="1">
    <location>
        <begin position="16"/>
        <end position="25"/>
    </location>
</feature>
<organism evidence="2">
    <name type="scientific">Anguilla anguilla</name>
    <name type="common">European freshwater eel</name>
    <name type="synonym">Muraena anguilla</name>
    <dbReference type="NCBI Taxonomy" id="7936"/>
    <lineage>
        <taxon>Eukaryota</taxon>
        <taxon>Metazoa</taxon>
        <taxon>Chordata</taxon>
        <taxon>Craniata</taxon>
        <taxon>Vertebrata</taxon>
        <taxon>Euteleostomi</taxon>
        <taxon>Actinopterygii</taxon>
        <taxon>Neopterygii</taxon>
        <taxon>Teleostei</taxon>
        <taxon>Anguilliformes</taxon>
        <taxon>Anguillidae</taxon>
        <taxon>Anguilla</taxon>
    </lineage>
</organism>
<proteinExistence type="predicted"/>
<evidence type="ECO:0000256" key="1">
    <source>
        <dbReference type="SAM" id="MobiDB-lite"/>
    </source>
</evidence>
<dbReference type="EMBL" id="GBXM01090560">
    <property type="protein sequence ID" value="JAH18017.1"/>
    <property type="molecule type" value="Transcribed_RNA"/>
</dbReference>